<reference evidence="1 2" key="1">
    <citation type="submission" date="2018-11" db="EMBL/GenBank/DDBJ databases">
        <authorList>
            <consortium name="Pathogen Informatics"/>
        </authorList>
    </citation>
    <scope>NUCLEOTIDE SEQUENCE [LARGE SCALE GENOMIC DNA]</scope>
</reference>
<dbReference type="WBParaSite" id="HPBE_0001303801-mRNA-1">
    <property type="protein sequence ID" value="HPBE_0001303801-mRNA-1"/>
    <property type="gene ID" value="HPBE_0001303801"/>
</dbReference>
<accession>A0A3P8ACX2</accession>
<sequence>MAAEWRRDGGGGWTTSVRASLVQSLITYDTADRQNFGKCALCGGHLVMKSSSTGNRSGRHTKYSNTWCAPSYAGSTVAEVR</sequence>
<dbReference type="EMBL" id="UZAH01027749">
    <property type="protein sequence ID" value="VDO94657.1"/>
    <property type="molecule type" value="Genomic_DNA"/>
</dbReference>
<dbReference type="AlphaFoldDB" id="A0A183FX11"/>
<evidence type="ECO:0000313" key="3">
    <source>
        <dbReference type="WBParaSite" id="HPBE_0001303801-mRNA-1"/>
    </source>
</evidence>
<gene>
    <name evidence="1" type="ORF">HPBE_LOCUS13039</name>
</gene>
<accession>A0A183FX11</accession>
<protein>
    <submittedName>
        <fullName evidence="3">LIM zinc-binding domain-containing protein</fullName>
    </submittedName>
</protein>
<keyword evidence="2" id="KW-1185">Reference proteome</keyword>
<organism evidence="2 3">
    <name type="scientific">Heligmosomoides polygyrus</name>
    <name type="common">Parasitic roundworm</name>
    <dbReference type="NCBI Taxonomy" id="6339"/>
    <lineage>
        <taxon>Eukaryota</taxon>
        <taxon>Metazoa</taxon>
        <taxon>Ecdysozoa</taxon>
        <taxon>Nematoda</taxon>
        <taxon>Chromadorea</taxon>
        <taxon>Rhabditida</taxon>
        <taxon>Rhabditina</taxon>
        <taxon>Rhabditomorpha</taxon>
        <taxon>Strongyloidea</taxon>
        <taxon>Heligmosomidae</taxon>
        <taxon>Heligmosomoides</taxon>
    </lineage>
</organism>
<proteinExistence type="predicted"/>
<name>A0A183FX11_HELPZ</name>
<dbReference type="Proteomes" id="UP000050761">
    <property type="component" value="Unassembled WGS sequence"/>
</dbReference>
<evidence type="ECO:0000313" key="1">
    <source>
        <dbReference type="EMBL" id="VDO94657.1"/>
    </source>
</evidence>
<reference evidence="3" key="2">
    <citation type="submission" date="2019-09" db="UniProtKB">
        <authorList>
            <consortium name="WormBaseParasite"/>
        </authorList>
    </citation>
    <scope>IDENTIFICATION</scope>
</reference>
<evidence type="ECO:0000313" key="2">
    <source>
        <dbReference type="Proteomes" id="UP000050761"/>
    </source>
</evidence>